<protein>
    <recommendedName>
        <fullName evidence="5">DUF480 domain-containing protein</fullName>
    </recommendedName>
</protein>
<feature type="compositionally biased region" description="Low complexity" evidence="2">
    <location>
        <begin position="222"/>
        <end position="239"/>
    </location>
</feature>
<organism evidence="3 4">
    <name type="scientific">Lacipirellula parvula</name>
    <dbReference type="NCBI Taxonomy" id="2650471"/>
    <lineage>
        <taxon>Bacteria</taxon>
        <taxon>Pseudomonadati</taxon>
        <taxon>Planctomycetota</taxon>
        <taxon>Planctomycetia</taxon>
        <taxon>Pirellulales</taxon>
        <taxon>Lacipirellulaceae</taxon>
        <taxon>Lacipirellula</taxon>
    </lineage>
</organism>
<dbReference type="SUPFAM" id="SSF46785">
    <property type="entry name" value="Winged helix' DNA-binding domain"/>
    <property type="match status" value="2"/>
</dbReference>
<name>A0A5K7XEX3_9BACT</name>
<dbReference type="RefSeq" id="WP_232536215.1">
    <property type="nucleotide sequence ID" value="NZ_AP021861.1"/>
</dbReference>
<sequence>MSEQSAAPAGPKWRQLERIERRVAGVLVEKAKTTPDNYPLSTNALVNGCNQKNNRFPQMTLDEDQVTDALDSLRKSGAVALIQGDGRVEKYRHLLYDWLGVDKFEMAVMAELLLRGAQTLGELRGRAARMEPIKGISELGPIVESLRAKGLLIFLTSPGRGGVVTHNLYQPQELAKVRAEHGAGDTNYEGPINESAAPAHSAYAAPPLAPGSAGGPVPTPPNATQSSPASAPAPATSEPRPAPSVDNGVLKQLADELATLKRDFADYRDQADARADELRRELDDLKSQLGV</sequence>
<evidence type="ECO:0008006" key="5">
    <source>
        <dbReference type="Google" id="ProtNLM"/>
    </source>
</evidence>
<dbReference type="Pfam" id="PF04337">
    <property type="entry name" value="DUF480"/>
    <property type="match status" value="1"/>
</dbReference>
<feature type="region of interest" description="Disordered" evidence="2">
    <location>
        <begin position="202"/>
        <end position="248"/>
    </location>
</feature>
<accession>A0A5K7XEX3</accession>
<dbReference type="Proteomes" id="UP000326837">
    <property type="component" value="Chromosome"/>
</dbReference>
<dbReference type="InterPro" id="IPR036390">
    <property type="entry name" value="WH_DNA-bd_sf"/>
</dbReference>
<dbReference type="InterPro" id="IPR007432">
    <property type="entry name" value="DUF480"/>
</dbReference>
<dbReference type="AlphaFoldDB" id="A0A5K7XEX3"/>
<reference evidence="4" key="1">
    <citation type="submission" date="2019-10" db="EMBL/GenBank/DDBJ databases">
        <title>Lacipirellula parvula gen. nov., sp. nov., representing a lineage of planctomycetes widespread in freshwater anoxic habitats, and description of the family Lacipirellulaceae.</title>
        <authorList>
            <person name="Dedysh S.N."/>
            <person name="Kulichevskaya I.S."/>
            <person name="Beletsky A.V."/>
            <person name="Rakitin A.L."/>
            <person name="Mardanov A.V."/>
            <person name="Ivanova A.A."/>
            <person name="Saltykova V.X."/>
            <person name="Rijpstra W.I.C."/>
            <person name="Sinninghe Damste J.S."/>
            <person name="Ravin N.V."/>
        </authorList>
    </citation>
    <scope>NUCLEOTIDE SEQUENCE [LARGE SCALE GENOMIC DNA]</scope>
    <source>
        <strain evidence="4">PX69</strain>
    </source>
</reference>
<evidence type="ECO:0000256" key="2">
    <source>
        <dbReference type="SAM" id="MobiDB-lite"/>
    </source>
</evidence>
<evidence type="ECO:0000313" key="3">
    <source>
        <dbReference type="EMBL" id="BBO35350.1"/>
    </source>
</evidence>
<feature type="coiled-coil region" evidence="1">
    <location>
        <begin position="250"/>
        <end position="288"/>
    </location>
</feature>
<evidence type="ECO:0000256" key="1">
    <source>
        <dbReference type="SAM" id="Coils"/>
    </source>
</evidence>
<keyword evidence="1" id="KW-0175">Coiled coil</keyword>
<gene>
    <name evidence="3" type="ORF">PLANPX_4962</name>
</gene>
<evidence type="ECO:0000313" key="4">
    <source>
        <dbReference type="Proteomes" id="UP000326837"/>
    </source>
</evidence>
<dbReference type="Gene3D" id="1.10.10.10">
    <property type="entry name" value="Winged helix-like DNA-binding domain superfamily/Winged helix DNA-binding domain"/>
    <property type="match status" value="2"/>
</dbReference>
<dbReference type="KEGG" id="lpav:PLANPX_4962"/>
<dbReference type="PANTHER" id="PTHR38768">
    <property type="entry name" value="UPF0502 PROTEIN YCEH"/>
    <property type="match status" value="1"/>
</dbReference>
<dbReference type="PANTHER" id="PTHR38768:SF1">
    <property type="entry name" value="UPF0502 PROTEIN YCEH"/>
    <property type="match status" value="1"/>
</dbReference>
<dbReference type="InterPro" id="IPR036388">
    <property type="entry name" value="WH-like_DNA-bd_sf"/>
</dbReference>
<dbReference type="EMBL" id="AP021861">
    <property type="protein sequence ID" value="BBO35350.1"/>
    <property type="molecule type" value="Genomic_DNA"/>
</dbReference>
<proteinExistence type="predicted"/>
<keyword evidence="4" id="KW-1185">Reference proteome</keyword>